<organism evidence="1 2">
    <name type="scientific">Proteus appendicitidis</name>
    <dbReference type="NCBI Taxonomy" id="3034648"/>
    <lineage>
        <taxon>Bacteria</taxon>
        <taxon>Pseudomonadati</taxon>
        <taxon>Pseudomonadota</taxon>
        <taxon>Gammaproteobacteria</taxon>
        <taxon>Enterobacterales</taxon>
        <taxon>Morganellaceae</taxon>
        <taxon>Proteus</taxon>
    </lineage>
</organism>
<protein>
    <submittedName>
        <fullName evidence="1">Uncharacterized protein</fullName>
    </submittedName>
</protein>
<evidence type="ECO:0000313" key="1">
    <source>
        <dbReference type="EMBL" id="WIV88762.1"/>
    </source>
</evidence>
<sequence>MKTEHTRSIQTISHSTEIINTFVDDVTKIHFSIHRLIVRQNSHKQLFIVIIKNDHKSNNFYIVPFTELSYRKEKINIIVDPYTQYPELNKNIIHLIRKIKSSIFYYMSKYHNLSIH</sequence>
<accession>A0ABY8YA17</accession>
<keyword evidence="2" id="KW-1185">Reference proteome</keyword>
<reference evidence="1 2" key="1">
    <citation type="submission" date="2023-06" db="EMBL/GenBank/DDBJ databases">
        <title>Proteus appendicitidis sp. nov., isolated from the appendiceal pus of an appendicitis patient in Yongzhou, China.</title>
        <authorList>
            <person name="Cai X."/>
        </authorList>
    </citation>
    <scope>NUCLEOTIDE SEQUENCE [LARGE SCALE GENOMIC DNA]</scope>
    <source>
        <strain evidence="1 2">HZ0627</strain>
    </source>
</reference>
<dbReference type="EMBL" id="CP127389">
    <property type="protein sequence ID" value="WIV88762.1"/>
    <property type="molecule type" value="Genomic_DNA"/>
</dbReference>
<dbReference type="Proteomes" id="UP001226651">
    <property type="component" value="Chromosome"/>
</dbReference>
<dbReference type="RefSeq" id="WP_285805271.1">
    <property type="nucleotide sequence ID" value="NZ_CP127389.1"/>
</dbReference>
<proteinExistence type="predicted"/>
<evidence type="ECO:0000313" key="2">
    <source>
        <dbReference type="Proteomes" id="UP001226651"/>
    </source>
</evidence>
<name>A0ABY8YA17_9GAMM</name>
<gene>
    <name evidence="1" type="ORF">QQS39_01770</name>
</gene>